<evidence type="ECO:0000313" key="4">
    <source>
        <dbReference type="Proteomes" id="UP000521676"/>
    </source>
</evidence>
<dbReference type="EMBL" id="JACATZ010000003">
    <property type="protein sequence ID" value="NWJ47465.1"/>
    <property type="molecule type" value="Genomic_DNA"/>
</dbReference>
<dbReference type="Proteomes" id="UP000521676">
    <property type="component" value="Unassembled WGS sequence"/>
</dbReference>
<dbReference type="InterPro" id="IPR011037">
    <property type="entry name" value="Pyrv_Knase-like_insert_dom_sf"/>
</dbReference>
<dbReference type="SUPFAM" id="SSF141673">
    <property type="entry name" value="MOSC N-terminal domain-like"/>
    <property type="match status" value="1"/>
</dbReference>
<reference evidence="2 4" key="1">
    <citation type="submission" date="2020-06" db="EMBL/GenBank/DDBJ databases">
        <title>Anoxygenic phototrophic Chloroflexota member uses a Type I reaction center.</title>
        <authorList>
            <person name="Tsuji J.M."/>
            <person name="Shaw N.A."/>
            <person name="Nagashima S."/>
            <person name="Venkiteswaran J."/>
            <person name="Schiff S.L."/>
            <person name="Hanada S."/>
            <person name="Tank M."/>
            <person name="Neufeld J.D."/>
        </authorList>
    </citation>
    <scope>NUCLEOTIDE SEQUENCE [LARGE SCALE GENOMIC DNA]</scope>
    <source>
        <strain evidence="2">L227-S17</strain>
    </source>
</reference>
<proteinExistence type="predicted"/>
<dbReference type="PANTHER" id="PTHR14237">
    <property type="entry name" value="MOLYBDOPTERIN COFACTOR SULFURASE MOSC"/>
    <property type="match status" value="1"/>
</dbReference>
<dbReference type="AlphaFoldDB" id="A0A8T7M5U2"/>
<dbReference type="InterPro" id="IPR005303">
    <property type="entry name" value="MOCOS_middle"/>
</dbReference>
<dbReference type="EMBL" id="CP128400">
    <property type="protein sequence ID" value="WJW69377.1"/>
    <property type="molecule type" value="Genomic_DNA"/>
</dbReference>
<sequence>MSSVTKKEDKKAQLERATVAALYYYPIKSCAGIRVDEGTIGAKGFEHDRELMVVSSDDMLFLTQRELPRMAFIKPEIRNETLFLVAPGMPSLQVPLVNEGGKVKATVWKSRCECIDQGEVVAQWLGEFLRVDCRLVKMAPDFVRGVNSLYAVSDSDEVGFADGFPFLLLSEESLEDLNGRLETPLPMNRFRPNIVLKGSGIPYMEDQIKRFQLGEITFSAVKPCARCPITCTDQSNAAVSKEPLRTLATFRRAQNGGVLFGQNLIHENRGTIRTGDKLTVIQTKNPRV</sequence>
<reference evidence="3" key="2">
    <citation type="journal article" date="2024" name="Nature">
        <title>Anoxygenic phototroph of the Chloroflexota uses a type I reaction centre.</title>
        <authorList>
            <person name="Tsuji J.M."/>
            <person name="Shaw N.A."/>
            <person name="Nagashima S."/>
            <person name="Venkiteswaran J.J."/>
            <person name="Schiff S.L."/>
            <person name="Watanabe T."/>
            <person name="Fukui M."/>
            <person name="Hanada S."/>
            <person name="Tank M."/>
            <person name="Neufeld J.D."/>
        </authorList>
    </citation>
    <scope>NUCLEOTIDE SEQUENCE</scope>
    <source>
        <strain evidence="3">L227-S17</strain>
    </source>
</reference>
<dbReference type="PROSITE" id="PS51340">
    <property type="entry name" value="MOSC"/>
    <property type="match status" value="1"/>
</dbReference>
<dbReference type="PANTHER" id="PTHR14237:SF19">
    <property type="entry name" value="MITOCHONDRIAL AMIDOXIME REDUCING COMPONENT 1"/>
    <property type="match status" value="1"/>
</dbReference>
<dbReference type="GO" id="GO:0003824">
    <property type="term" value="F:catalytic activity"/>
    <property type="evidence" value="ECO:0007669"/>
    <property type="project" value="InterPro"/>
</dbReference>
<feature type="domain" description="MOSC" evidence="1">
    <location>
        <begin position="138"/>
        <end position="281"/>
    </location>
</feature>
<evidence type="ECO:0000313" key="3">
    <source>
        <dbReference type="EMBL" id="WJW69377.1"/>
    </source>
</evidence>
<protein>
    <submittedName>
        <fullName evidence="2">MOSC domain-containing protein</fullName>
    </submittedName>
</protein>
<dbReference type="Pfam" id="PF03473">
    <property type="entry name" value="MOSC"/>
    <property type="match status" value="1"/>
</dbReference>
<dbReference type="InterPro" id="IPR005302">
    <property type="entry name" value="MoCF_Sase_C"/>
</dbReference>
<name>A0A8T7M5U2_9CHLR</name>
<gene>
    <name evidence="2" type="ORF">HXX08_16520</name>
    <name evidence="3" type="ORF">OZ401_002985</name>
</gene>
<dbReference type="SUPFAM" id="SSF50800">
    <property type="entry name" value="PK beta-barrel domain-like"/>
    <property type="match status" value="1"/>
</dbReference>
<dbReference type="Proteomes" id="UP001431572">
    <property type="component" value="Chromosome 2"/>
</dbReference>
<keyword evidence="5" id="KW-1185">Reference proteome</keyword>
<dbReference type="GO" id="GO:0030170">
    <property type="term" value="F:pyridoxal phosphate binding"/>
    <property type="evidence" value="ECO:0007669"/>
    <property type="project" value="InterPro"/>
</dbReference>
<evidence type="ECO:0000259" key="1">
    <source>
        <dbReference type="PROSITE" id="PS51340"/>
    </source>
</evidence>
<dbReference type="Pfam" id="PF03476">
    <property type="entry name" value="MOSC_N"/>
    <property type="match status" value="1"/>
</dbReference>
<organism evidence="2 4">
    <name type="scientific">Candidatus Chlorohelix allophototropha</name>
    <dbReference type="NCBI Taxonomy" id="3003348"/>
    <lineage>
        <taxon>Bacteria</taxon>
        <taxon>Bacillati</taxon>
        <taxon>Chloroflexota</taxon>
        <taxon>Chloroflexia</taxon>
        <taxon>Candidatus Chloroheliales</taxon>
        <taxon>Candidatus Chloroheliaceae</taxon>
        <taxon>Candidatus Chlorohelix</taxon>
    </lineage>
</organism>
<dbReference type="GO" id="GO:0030151">
    <property type="term" value="F:molybdenum ion binding"/>
    <property type="evidence" value="ECO:0007669"/>
    <property type="project" value="InterPro"/>
</dbReference>
<evidence type="ECO:0000313" key="2">
    <source>
        <dbReference type="EMBL" id="NWJ47465.1"/>
    </source>
</evidence>
<accession>A0A8T7M5U2</accession>
<evidence type="ECO:0000313" key="5">
    <source>
        <dbReference type="Proteomes" id="UP001431572"/>
    </source>
</evidence>
<dbReference type="RefSeq" id="WP_341471265.1">
    <property type="nucleotide sequence ID" value="NZ_CP128400.1"/>
</dbReference>